<accession>A0A0A9BH01</accession>
<reference evidence="1" key="2">
    <citation type="journal article" date="2015" name="Data Brief">
        <title>Shoot transcriptome of the giant reed, Arundo donax.</title>
        <authorList>
            <person name="Barrero R.A."/>
            <person name="Guerrero F.D."/>
            <person name="Moolhuijzen P."/>
            <person name="Goolsby J.A."/>
            <person name="Tidwell J."/>
            <person name="Bellgard S.E."/>
            <person name="Bellgard M.I."/>
        </authorList>
    </citation>
    <scope>NUCLEOTIDE SEQUENCE</scope>
    <source>
        <tissue evidence="1">Shoot tissue taken approximately 20 cm above the soil surface</tissue>
    </source>
</reference>
<name>A0A0A9BH01_ARUDO</name>
<dbReference type="EMBL" id="GBRH01239333">
    <property type="protein sequence ID" value="JAD58562.1"/>
    <property type="molecule type" value="Transcribed_RNA"/>
</dbReference>
<reference evidence="1" key="1">
    <citation type="submission" date="2014-09" db="EMBL/GenBank/DDBJ databases">
        <authorList>
            <person name="Magalhaes I.L.F."/>
            <person name="Oliveira U."/>
            <person name="Santos F.R."/>
            <person name="Vidigal T.H.D.A."/>
            <person name="Brescovit A.D."/>
            <person name="Santos A.J."/>
        </authorList>
    </citation>
    <scope>NUCLEOTIDE SEQUENCE</scope>
    <source>
        <tissue evidence="1">Shoot tissue taken approximately 20 cm above the soil surface</tissue>
    </source>
</reference>
<evidence type="ECO:0000313" key="1">
    <source>
        <dbReference type="EMBL" id="JAD58562.1"/>
    </source>
</evidence>
<dbReference type="AlphaFoldDB" id="A0A0A9BH01"/>
<proteinExistence type="predicted"/>
<sequence length="58" mass="6452">MKCQCGATHQISPRTDCLWTRQCLHKSSDGEGDGGRWSKSKLLCVFSCILTSISSMSW</sequence>
<protein>
    <submittedName>
        <fullName evidence="1">Uncharacterized protein</fullName>
    </submittedName>
</protein>
<organism evidence="1">
    <name type="scientific">Arundo donax</name>
    <name type="common">Giant reed</name>
    <name type="synonym">Donax arundinaceus</name>
    <dbReference type="NCBI Taxonomy" id="35708"/>
    <lineage>
        <taxon>Eukaryota</taxon>
        <taxon>Viridiplantae</taxon>
        <taxon>Streptophyta</taxon>
        <taxon>Embryophyta</taxon>
        <taxon>Tracheophyta</taxon>
        <taxon>Spermatophyta</taxon>
        <taxon>Magnoliopsida</taxon>
        <taxon>Liliopsida</taxon>
        <taxon>Poales</taxon>
        <taxon>Poaceae</taxon>
        <taxon>PACMAD clade</taxon>
        <taxon>Arundinoideae</taxon>
        <taxon>Arundineae</taxon>
        <taxon>Arundo</taxon>
    </lineage>
</organism>